<organism evidence="1 2">
    <name type="scientific">Paractinoplanes atraurantiacus</name>
    <dbReference type="NCBI Taxonomy" id="1036182"/>
    <lineage>
        <taxon>Bacteria</taxon>
        <taxon>Bacillati</taxon>
        <taxon>Actinomycetota</taxon>
        <taxon>Actinomycetes</taxon>
        <taxon>Micromonosporales</taxon>
        <taxon>Micromonosporaceae</taxon>
        <taxon>Paractinoplanes</taxon>
    </lineage>
</organism>
<keyword evidence="2" id="KW-1185">Reference proteome</keyword>
<accession>A0A285K9X0</accession>
<dbReference type="Proteomes" id="UP000219612">
    <property type="component" value="Unassembled WGS sequence"/>
</dbReference>
<evidence type="ECO:0000313" key="1">
    <source>
        <dbReference type="EMBL" id="SNY69424.1"/>
    </source>
</evidence>
<dbReference type="AlphaFoldDB" id="A0A285K9X0"/>
<proteinExistence type="predicted"/>
<reference evidence="1 2" key="1">
    <citation type="submission" date="2017-09" db="EMBL/GenBank/DDBJ databases">
        <authorList>
            <person name="Ehlers B."/>
            <person name="Leendertz F.H."/>
        </authorList>
    </citation>
    <scope>NUCLEOTIDE SEQUENCE [LARGE SCALE GENOMIC DNA]</scope>
    <source>
        <strain evidence="1 2">CGMCC 4.6857</strain>
    </source>
</reference>
<evidence type="ECO:0000313" key="2">
    <source>
        <dbReference type="Proteomes" id="UP000219612"/>
    </source>
</evidence>
<sequence length="227" mass="23666">MIYAGYAVTMSEESQERRTTAVSPWMLPGSGGGTPCWSAVAQGADFSAVVTAGSVWVVARLPGRARVAVRVAHCPHGHPRVAAPGRAGAGARLLIESAIGVFHAEIDLPGPDSPLHVTTALRPHAALTMPFWPRDLAVPGPGATGRVHAPPGPDCLHFSITAPGRANVHYRQNLAALDDYARQTGTSLDGAVGGRWPELGLALPGSEDGHLEPGHDTVLSDAYLSFQ</sequence>
<protein>
    <submittedName>
        <fullName evidence="1">Uncharacterized protein</fullName>
    </submittedName>
</protein>
<gene>
    <name evidence="1" type="ORF">SAMN05421748_13544</name>
</gene>
<dbReference type="EMBL" id="OBDY01000035">
    <property type="protein sequence ID" value="SNY69424.1"/>
    <property type="molecule type" value="Genomic_DNA"/>
</dbReference>
<name>A0A285K9X0_9ACTN</name>